<dbReference type="EMBL" id="BLAE01000025">
    <property type="protein sequence ID" value="GES10919.1"/>
    <property type="molecule type" value="Genomic_DNA"/>
</dbReference>
<dbReference type="InterPro" id="IPR037401">
    <property type="entry name" value="SnoaL-like"/>
</dbReference>
<dbReference type="SUPFAM" id="SSF54427">
    <property type="entry name" value="NTF2-like"/>
    <property type="match status" value="1"/>
</dbReference>
<comment type="caution">
    <text evidence="2">The sequence shown here is derived from an EMBL/GenBank/DDBJ whole genome shotgun (WGS) entry which is preliminary data.</text>
</comment>
<proteinExistence type="predicted"/>
<sequence length="134" mass="14771">MGVAMTSGSGVGRDLVGYLTGYPQEVAFGDEEAADVFDRYHVPAFEMFNDGVRLDRDQLIAHMRPARKNATSVHVDVHEALTTGDRVAASYTLTAVLRKGRTVTTEIYMFGHLAGDGRLRRVDQITRNVPTESQ</sequence>
<dbReference type="Pfam" id="PF12680">
    <property type="entry name" value="SnoaL_2"/>
    <property type="match status" value="1"/>
</dbReference>
<gene>
    <name evidence="2" type="ORF">Amac_045160</name>
</gene>
<name>A0A5M3WS52_9ACTN</name>
<accession>A0A5M3WS52</accession>
<evidence type="ECO:0000313" key="3">
    <source>
        <dbReference type="Proteomes" id="UP000331127"/>
    </source>
</evidence>
<dbReference type="AlphaFoldDB" id="A0A5M3WS52"/>
<dbReference type="Gene3D" id="3.10.450.50">
    <property type="match status" value="1"/>
</dbReference>
<evidence type="ECO:0000313" key="2">
    <source>
        <dbReference type="EMBL" id="GES10919.1"/>
    </source>
</evidence>
<keyword evidence="3" id="KW-1185">Reference proteome</keyword>
<evidence type="ECO:0000259" key="1">
    <source>
        <dbReference type="Pfam" id="PF12680"/>
    </source>
</evidence>
<dbReference type="InterPro" id="IPR032710">
    <property type="entry name" value="NTF2-like_dom_sf"/>
</dbReference>
<organism evidence="2 3">
    <name type="scientific">Acrocarpospora macrocephala</name>
    <dbReference type="NCBI Taxonomy" id="150177"/>
    <lineage>
        <taxon>Bacteria</taxon>
        <taxon>Bacillati</taxon>
        <taxon>Actinomycetota</taxon>
        <taxon>Actinomycetes</taxon>
        <taxon>Streptosporangiales</taxon>
        <taxon>Streptosporangiaceae</taxon>
        <taxon>Acrocarpospora</taxon>
    </lineage>
</organism>
<dbReference type="Proteomes" id="UP000331127">
    <property type="component" value="Unassembled WGS sequence"/>
</dbReference>
<feature type="domain" description="SnoaL-like" evidence="1">
    <location>
        <begin position="47"/>
        <end position="121"/>
    </location>
</feature>
<reference evidence="2 3" key="1">
    <citation type="submission" date="2019-10" db="EMBL/GenBank/DDBJ databases">
        <title>Whole genome shotgun sequence of Acrocarpospora macrocephala NBRC 16266.</title>
        <authorList>
            <person name="Ichikawa N."/>
            <person name="Kimura A."/>
            <person name="Kitahashi Y."/>
            <person name="Komaki H."/>
            <person name="Oguchi A."/>
        </authorList>
    </citation>
    <scope>NUCLEOTIDE SEQUENCE [LARGE SCALE GENOMIC DNA]</scope>
    <source>
        <strain evidence="2 3">NBRC 16266</strain>
    </source>
</reference>
<protein>
    <recommendedName>
        <fullName evidence="1">SnoaL-like domain-containing protein</fullName>
    </recommendedName>
</protein>